<reference evidence="2" key="1">
    <citation type="thesis" date="2021" institute="BYU ScholarsArchive" country="Provo, UT, USA">
        <title>Applications of and Algorithms for Genome Assembly and Genomic Analyses with an Emphasis on Marine Teleosts.</title>
        <authorList>
            <person name="Pickett B.D."/>
        </authorList>
    </citation>
    <scope>NUCLEOTIDE SEQUENCE</scope>
    <source>
        <strain evidence="2">HI-2016</strain>
    </source>
</reference>
<dbReference type="SUPFAM" id="SSF55298">
    <property type="entry name" value="YjgF-like"/>
    <property type="match status" value="1"/>
</dbReference>
<feature type="region of interest" description="Disordered" evidence="1">
    <location>
        <begin position="20"/>
        <end position="41"/>
    </location>
</feature>
<dbReference type="PROSITE" id="PS01094">
    <property type="entry name" value="UPF0076"/>
    <property type="match status" value="1"/>
</dbReference>
<dbReference type="Gene3D" id="3.30.1330.40">
    <property type="entry name" value="RutC-like"/>
    <property type="match status" value="1"/>
</dbReference>
<name>A0A8T2PW09_9TELE</name>
<sequence>MDTASGQLVSGGVQAQARQVKVSQAYSPHNQKPPSSSTELSMTRCVVSHRKRATFGPCHYAIRAMSSEANCGLLHCEGDALTHSGSGMLCIPLKARALDSSCPAEAQMESCPAVVALSCTFYLNSTDQSRAKERLFCSHSWVFTGAVGVNHLAQRRKSGAPSWETLDYKTCPITTVLHCYTSLSLPVPLCPGNFPARAAYQVAALPRGGLVEIEAVAVLGPISDSS</sequence>
<evidence type="ECO:0000313" key="2">
    <source>
        <dbReference type="EMBL" id="KAG9355525.1"/>
    </source>
</evidence>
<comment type="caution">
    <text evidence="2">The sequence shown here is derived from an EMBL/GenBank/DDBJ whole genome shotgun (WGS) entry which is preliminary data.</text>
</comment>
<dbReference type="EMBL" id="JAFBMS010000001">
    <property type="protein sequence ID" value="KAG9355525.1"/>
    <property type="molecule type" value="Genomic_DNA"/>
</dbReference>
<dbReference type="InterPro" id="IPR019897">
    <property type="entry name" value="RidA_CS"/>
</dbReference>
<accession>A0A8T2PW09</accession>
<evidence type="ECO:0000256" key="1">
    <source>
        <dbReference type="SAM" id="MobiDB-lite"/>
    </source>
</evidence>
<dbReference type="Proteomes" id="UP000824540">
    <property type="component" value="Unassembled WGS sequence"/>
</dbReference>
<dbReference type="InterPro" id="IPR035959">
    <property type="entry name" value="RutC-like_sf"/>
</dbReference>
<protein>
    <submittedName>
        <fullName evidence="2">Uncharacterized protein</fullName>
    </submittedName>
</protein>
<gene>
    <name evidence="2" type="ORF">JZ751_000363</name>
</gene>
<proteinExistence type="predicted"/>
<dbReference type="AlphaFoldDB" id="A0A8T2PW09"/>
<evidence type="ECO:0000313" key="3">
    <source>
        <dbReference type="Proteomes" id="UP000824540"/>
    </source>
</evidence>
<feature type="compositionally biased region" description="Polar residues" evidence="1">
    <location>
        <begin position="21"/>
        <end position="41"/>
    </location>
</feature>
<dbReference type="CDD" id="cd00448">
    <property type="entry name" value="YjgF_YER057c_UK114_family"/>
    <property type="match status" value="1"/>
</dbReference>
<organism evidence="2 3">
    <name type="scientific">Albula glossodonta</name>
    <name type="common">roundjaw bonefish</name>
    <dbReference type="NCBI Taxonomy" id="121402"/>
    <lineage>
        <taxon>Eukaryota</taxon>
        <taxon>Metazoa</taxon>
        <taxon>Chordata</taxon>
        <taxon>Craniata</taxon>
        <taxon>Vertebrata</taxon>
        <taxon>Euteleostomi</taxon>
        <taxon>Actinopterygii</taxon>
        <taxon>Neopterygii</taxon>
        <taxon>Teleostei</taxon>
        <taxon>Albuliformes</taxon>
        <taxon>Albulidae</taxon>
        <taxon>Albula</taxon>
    </lineage>
</organism>
<keyword evidence="3" id="KW-1185">Reference proteome</keyword>